<evidence type="ECO:0000256" key="3">
    <source>
        <dbReference type="ARBA" id="ARBA00023054"/>
    </source>
</evidence>
<protein>
    <recommendedName>
        <fullName evidence="5">Flagellar hook-associated protein 2</fullName>
        <shortName evidence="5">HAP2</shortName>
    </recommendedName>
    <alternativeName>
        <fullName evidence="5">Flagellar cap protein</fullName>
    </alternativeName>
</protein>
<keyword evidence="3" id="KW-0175">Coiled coil</keyword>
<sequence length="429" mass="46251">MAFSSIDPATLASQYTQIERAGKDEVLKAQQTRFTNLLSSYTKLQTSLTSLNDLFTSFVKDKELLSNSGTVSDETALTLSVDGTAASGNYEIFVEKLAQQHQLSLAFGSTETLPTDGQFELTVAGESFAVDLSTLPAGAKLSDLATAINKAADNSGVLATVMRSNGQAYLVLTSEESGAANTISMNFVPGADSSGADIAGAVAGATTLKSAQDAVFRIGSDNAISLTSTTNTLEYVISGVTIELKKAQQAGDTPLQISISQDSTAVQEKLQKFVDSYNSMMKQISSDSSLKSDSMARSISNQMRGSFQQMFQGRSLTSIGLEFDRNGVLTLDSEKFSEALEQDPLQIEQMLVAEDGLFGQMQSRLEPYTKRSGLLSSKQQSIQSSIDLVATRQKRHDYSMEQVYQRYVAQFTQMQVTIAQLESSMSQFG</sequence>
<dbReference type="InterPro" id="IPR003481">
    <property type="entry name" value="FliD_N"/>
</dbReference>
<comment type="similarity">
    <text evidence="1 5">Belongs to the FliD family.</text>
</comment>
<evidence type="ECO:0000313" key="9">
    <source>
        <dbReference type="Proteomes" id="UP001595962"/>
    </source>
</evidence>
<evidence type="ECO:0000256" key="1">
    <source>
        <dbReference type="ARBA" id="ARBA00009764"/>
    </source>
</evidence>
<keyword evidence="8" id="KW-0966">Cell projection</keyword>
<dbReference type="Pfam" id="PF07195">
    <property type="entry name" value="FliD_C"/>
    <property type="match status" value="1"/>
</dbReference>
<evidence type="ECO:0000256" key="5">
    <source>
        <dbReference type="RuleBase" id="RU362066"/>
    </source>
</evidence>
<dbReference type="InterPro" id="IPR010809">
    <property type="entry name" value="FliD_C"/>
</dbReference>
<comment type="caution">
    <text evidence="8">The sequence shown here is derived from an EMBL/GenBank/DDBJ whole genome shotgun (WGS) entry which is preliminary data.</text>
</comment>
<feature type="domain" description="Flagellar hook-associated protein 2 N-terminal" evidence="6">
    <location>
        <begin position="4"/>
        <end position="101"/>
    </location>
</feature>
<keyword evidence="8" id="KW-0282">Flagellum</keyword>
<organism evidence="8 9">
    <name type="scientific">Rheinheimera marina</name>
    <dbReference type="NCBI Taxonomy" id="1774958"/>
    <lineage>
        <taxon>Bacteria</taxon>
        <taxon>Pseudomonadati</taxon>
        <taxon>Pseudomonadota</taxon>
        <taxon>Gammaproteobacteria</taxon>
        <taxon>Chromatiales</taxon>
        <taxon>Chromatiaceae</taxon>
        <taxon>Rheinheimera</taxon>
    </lineage>
</organism>
<dbReference type="InterPro" id="IPR010810">
    <property type="entry name" value="Flagellin_hook_IN_motif"/>
</dbReference>
<evidence type="ECO:0000259" key="6">
    <source>
        <dbReference type="Pfam" id="PF02465"/>
    </source>
</evidence>
<proteinExistence type="inferred from homology"/>
<dbReference type="PANTHER" id="PTHR30288:SF0">
    <property type="entry name" value="FLAGELLAR HOOK-ASSOCIATED PROTEIN 2"/>
    <property type="match status" value="1"/>
</dbReference>
<evidence type="ECO:0000313" key="8">
    <source>
        <dbReference type="EMBL" id="MFC4653839.1"/>
    </source>
</evidence>
<dbReference type="PANTHER" id="PTHR30288">
    <property type="entry name" value="FLAGELLAR CAP/ASSEMBLY PROTEIN FLID"/>
    <property type="match status" value="1"/>
</dbReference>
<gene>
    <name evidence="8" type="primary">fliD</name>
    <name evidence="8" type="ORF">ACFO3I_02250</name>
</gene>
<dbReference type="Pfam" id="PF02465">
    <property type="entry name" value="FliD_N"/>
    <property type="match status" value="1"/>
</dbReference>
<accession>A0ABV9JJI4</accession>
<keyword evidence="8" id="KW-0969">Cilium</keyword>
<reference evidence="9" key="1">
    <citation type="journal article" date="2019" name="Int. J. Syst. Evol. Microbiol.">
        <title>The Global Catalogue of Microorganisms (GCM) 10K type strain sequencing project: providing services to taxonomists for standard genome sequencing and annotation.</title>
        <authorList>
            <consortium name="The Broad Institute Genomics Platform"/>
            <consortium name="The Broad Institute Genome Sequencing Center for Infectious Disease"/>
            <person name="Wu L."/>
            <person name="Ma J."/>
        </authorList>
    </citation>
    <scope>NUCLEOTIDE SEQUENCE [LARGE SCALE GENOMIC DNA]</scope>
    <source>
        <strain evidence="9">DT28</strain>
    </source>
</reference>
<dbReference type="EMBL" id="JBHSGB010000002">
    <property type="protein sequence ID" value="MFC4653839.1"/>
    <property type="molecule type" value="Genomic_DNA"/>
</dbReference>
<keyword evidence="5" id="KW-0964">Secreted</keyword>
<dbReference type="InterPro" id="IPR040026">
    <property type="entry name" value="FliD"/>
</dbReference>
<evidence type="ECO:0000256" key="2">
    <source>
        <dbReference type="ARBA" id="ARBA00011255"/>
    </source>
</evidence>
<feature type="domain" description="Flagellar hook-associated protein 2 C-terminal" evidence="7">
    <location>
        <begin position="211"/>
        <end position="422"/>
    </location>
</feature>
<keyword evidence="4 5" id="KW-0975">Bacterial flagellum</keyword>
<evidence type="ECO:0000256" key="4">
    <source>
        <dbReference type="ARBA" id="ARBA00023143"/>
    </source>
</evidence>
<comment type="subcellular location">
    <subcellularLocation>
        <location evidence="5">Secreted</location>
    </subcellularLocation>
    <subcellularLocation>
        <location evidence="5">Bacterial flagellum</location>
    </subcellularLocation>
</comment>
<dbReference type="Proteomes" id="UP001595962">
    <property type="component" value="Unassembled WGS sequence"/>
</dbReference>
<evidence type="ECO:0000259" key="7">
    <source>
        <dbReference type="Pfam" id="PF07195"/>
    </source>
</evidence>
<name>A0ABV9JJI4_9GAMM</name>
<keyword evidence="9" id="KW-1185">Reference proteome</keyword>
<comment type="function">
    <text evidence="5">Required for morphogenesis and for the elongation of the flagellar filament by facilitating polymerization of the flagellin monomers at the tip of growing filament. Forms a capping structure, which prevents flagellin subunits (transported through the central channel of the flagellum) from leaking out without polymerization at the distal end.</text>
</comment>
<dbReference type="Pfam" id="PF07196">
    <property type="entry name" value="Flagellin_IN"/>
    <property type="match status" value="1"/>
</dbReference>
<dbReference type="RefSeq" id="WP_377331411.1">
    <property type="nucleotide sequence ID" value="NZ_JBHSGB010000002.1"/>
</dbReference>
<comment type="subunit">
    <text evidence="2 5">Homopentamer.</text>
</comment>